<accession>A0A9P9WER1</accession>
<dbReference type="AlphaFoldDB" id="A0A9P9WER1"/>
<evidence type="ECO:0000313" key="3">
    <source>
        <dbReference type="Proteomes" id="UP000829685"/>
    </source>
</evidence>
<dbReference type="InterPro" id="IPR052953">
    <property type="entry name" value="Ser-rich/MCO-related"/>
</dbReference>
<reference evidence="2" key="1">
    <citation type="submission" date="2021-03" db="EMBL/GenBank/DDBJ databases">
        <title>Revisited historic fungal species revealed as producer of novel bioactive compounds through whole genome sequencing and comparative genomics.</title>
        <authorList>
            <person name="Vignolle G.A."/>
            <person name="Hochenegger N."/>
            <person name="Mach R.L."/>
            <person name="Mach-Aigner A.R."/>
            <person name="Javad Rahimi M."/>
            <person name="Salim K.A."/>
            <person name="Chan C.M."/>
            <person name="Lim L.B.L."/>
            <person name="Cai F."/>
            <person name="Druzhinina I.S."/>
            <person name="U'Ren J.M."/>
            <person name="Derntl C."/>
        </authorList>
    </citation>
    <scope>NUCLEOTIDE SEQUENCE</scope>
    <source>
        <strain evidence="2">TUCIM 5799</strain>
    </source>
</reference>
<dbReference type="PANTHER" id="PTHR34883">
    <property type="entry name" value="SERINE-RICH PROTEIN, PUTATIVE-RELATED-RELATED"/>
    <property type="match status" value="1"/>
</dbReference>
<keyword evidence="3" id="KW-1185">Reference proteome</keyword>
<evidence type="ECO:0008006" key="4">
    <source>
        <dbReference type="Google" id="ProtNLM"/>
    </source>
</evidence>
<organism evidence="2 3">
    <name type="scientific">Neoarthrinium moseri</name>
    <dbReference type="NCBI Taxonomy" id="1658444"/>
    <lineage>
        <taxon>Eukaryota</taxon>
        <taxon>Fungi</taxon>
        <taxon>Dikarya</taxon>
        <taxon>Ascomycota</taxon>
        <taxon>Pezizomycotina</taxon>
        <taxon>Sordariomycetes</taxon>
        <taxon>Xylariomycetidae</taxon>
        <taxon>Amphisphaeriales</taxon>
        <taxon>Apiosporaceae</taxon>
        <taxon>Neoarthrinium</taxon>
    </lineage>
</organism>
<protein>
    <recommendedName>
        <fullName evidence="4">Extracellular serine-rich protein</fullName>
    </recommendedName>
</protein>
<dbReference type="CDD" id="cd00920">
    <property type="entry name" value="Cupredoxin"/>
    <property type="match status" value="1"/>
</dbReference>
<dbReference type="PANTHER" id="PTHR34883:SF15">
    <property type="entry name" value="EXTRACELLULAR SERINE-RICH PROTEIN"/>
    <property type="match status" value="1"/>
</dbReference>
<comment type="caution">
    <text evidence="2">The sequence shown here is derived from an EMBL/GenBank/DDBJ whole genome shotgun (WGS) entry which is preliminary data.</text>
</comment>
<dbReference type="EMBL" id="JAFIMR010000032">
    <property type="protein sequence ID" value="KAI1860074.1"/>
    <property type="molecule type" value="Genomic_DNA"/>
</dbReference>
<feature type="signal peptide" evidence="1">
    <location>
        <begin position="1"/>
        <end position="23"/>
    </location>
</feature>
<proteinExistence type="predicted"/>
<dbReference type="SUPFAM" id="SSF49503">
    <property type="entry name" value="Cupredoxins"/>
    <property type="match status" value="1"/>
</dbReference>
<gene>
    <name evidence="2" type="ORF">JX265_009998</name>
</gene>
<evidence type="ECO:0000256" key="1">
    <source>
        <dbReference type="SAM" id="SignalP"/>
    </source>
</evidence>
<sequence>MYQAALVAVGVLGSLALGKNTAAVEVVRRDTIAGVHRVDVGKNGLTFEPRNVTAKEGEIVEFHFWAGTHSVAEGDYFDACQPENATNLNPAGFYSGPITVSSGEAADVFSVTVNNSASAMWFYSAVDDQCQKGMLGVINLARKLNSQSFETYAERAADADYVVVPAAVTGGRLGPATTTAPTLPENTQFAMKENAGERVVVRMSRCSGALVASLGLLTLL</sequence>
<keyword evidence="1" id="KW-0732">Signal</keyword>
<dbReference type="Proteomes" id="UP000829685">
    <property type="component" value="Unassembled WGS sequence"/>
</dbReference>
<feature type="chain" id="PRO_5040111015" description="Extracellular serine-rich protein" evidence="1">
    <location>
        <begin position="24"/>
        <end position="220"/>
    </location>
</feature>
<dbReference type="InterPro" id="IPR008972">
    <property type="entry name" value="Cupredoxin"/>
</dbReference>
<evidence type="ECO:0000313" key="2">
    <source>
        <dbReference type="EMBL" id="KAI1860074.1"/>
    </source>
</evidence>
<name>A0A9P9WER1_9PEZI</name>
<dbReference type="Gene3D" id="2.60.40.420">
    <property type="entry name" value="Cupredoxins - blue copper proteins"/>
    <property type="match status" value="1"/>
</dbReference>